<name>A0AAV4H078_9GAST</name>
<proteinExistence type="predicted"/>
<keyword evidence="2" id="KW-1185">Reference proteome</keyword>
<dbReference type="AlphaFoldDB" id="A0AAV4H078"/>
<evidence type="ECO:0000313" key="2">
    <source>
        <dbReference type="Proteomes" id="UP000762676"/>
    </source>
</evidence>
<protein>
    <submittedName>
        <fullName evidence="1">Uncharacterized protein</fullName>
    </submittedName>
</protein>
<organism evidence="1 2">
    <name type="scientific">Elysia marginata</name>
    <dbReference type="NCBI Taxonomy" id="1093978"/>
    <lineage>
        <taxon>Eukaryota</taxon>
        <taxon>Metazoa</taxon>
        <taxon>Spiralia</taxon>
        <taxon>Lophotrochozoa</taxon>
        <taxon>Mollusca</taxon>
        <taxon>Gastropoda</taxon>
        <taxon>Heterobranchia</taxon>
        <taxon>Euthyneura</taxon>
        <taxon>Panpulmonata</taxon>
        <taxon>Sacoglossa</taxon>
        <taxon>Placobranchoidea</taxon>
        <taxon>Plakobranchidae</taxon>
        <taxon>Elysia</taxon>
    </lineage>
</organism>
<reference evidence="1 2" key="1">
    <citation type="journal article" date="2021" name="Elife">
        <title>Chloroplast acquisition without the gene transfer in kleptoplastic sea slugs, Plakobranchus ocellatus.</title>
        <authorList>
            <person name="Maeda T."/>
            <person name="Takahashi S."/>
            <person name="Yoshida T."/>
            <person name="Shimamura S."/>
            <person name="Takaki Y."/>
            <person name="Nagai Y."/>
            <person name="Toyoda A."/>
            <person name="Suzuki Y."/>
            <person name="Arimoto A."/>
            <person name="Ishii H."/>
            <person name="Satoh N."/>
            <person name="Nishiyama T."/>
            <person name="Hasebe M."/>
            <person name="Maruyama T."/>
            <person name="Minagawa J."/>
            <person name="Obokata J."/>
            <person name="Shigenobu S."/>
        </authorList>
    </citation>
    <scope>NUCLEOTIDE SEQUENCE [LARGE SCALE GENOMIC DNA]</scope>
</reference>
<sequence>MAKVIPLVNILKQMVSCNDSPWLYTCINSCKNRSKPFTQGHTMAIALDPRFKRDGFPDTSASDSAVHKLKEKASALILPQSFMAQEEKDAKEETVTTRAKKPSLL</sequence>
<evidence type="ECO:0000313" key="1">
    <source>
        <dbReference type="EMBL" id="GFR91114.1"/>
    </source>
</evidence>
<accession>A0AAV4H078</accession>
<dbReference type="Proteomes" id="UP000762676">
    <property type="component" value="Unassembled WGS sequence"/>
</dbReference>
<dbReference type="EMBL" id="BMAT01008707">
    <property type="protein sequence ID" value="GFR91114.1"/>
    <property type="molecule type" value="Genomic_DNA"/>
</dbReference>
<gene>
    <name evidence="1" type="ORF">ElyMa_004320500</name>
</gene>
<comment type="caution">
    <text evidence="1">The sequence shown here is derived from an EMBL/GenBank/DDBJ whole genome shotgun (WGS) entry which is preliminary data.</text>
</comment>